<comment type="caution">
    <text evidence="2">The sequence shown here is derived from an EMBL/GenBank/DDBJ whole genome shotgun (WGS) entry which is preliminary data.</text>
</comment>
<dbReference type="EMBL" id="JAADJG010000650">
    <property type="protein sequence ID" value="KAF4440622.1"/>
    <property type="molecule type" value="Genomic_DNA"/>
</dbReference>
<keyword evidence="2" id="KW-0418">Kinase</keyword>
<dbReference type="Gene3D" id="3.90.1200.10">
    <property type="match status" value="1"/>
</dbReference>
<dbReference type="Pfam" id="PF01636">
    <property type="entry name" value="APH"/>
    <property type="match status" value="1"/>
</dbReference>
<evidence type="ECO:0000313" key="2">
    <source>
        <dbReference type="EMBL" id="KAF4440622.1"/>
    </source>
</evidence>
<proteinExistence type="predicted"/>
<dbReference type="InterPro" id="IPR002575">
    <property type="entry name" value="Aminoglycoside_PTrfase"/>
</dbReference>
<organism evidence="2 3">
    <name type="scientific">Fusarium austroafricanum</name>
    <dbReference type="NCBI Taxonomy" id="2364996"/>
    <lineage>
        <taxon>Eukaryota</taxon>
        <taxon>Fungi</taxon>
        <taxon>Dikarya</taxon>
        <taxon>Ascomycota</taxon>
        <taxon>Pezizomycotina</taxon>
        <taxon>Sordariomycetes</taxon>
        <taxon>Hypocreomycetidae</taxon>
        <taxon>Hypocreales</taxon>
        <taxon>Nectriaceae</taxon>
        <taxon>Fusarium</taxon>
        <taxon>Fusarium concolor species complex</taxon>
    </lineage>
</organism>
<keyword evidence="3" id="KW-1185">Reference proteome</keyword>
<keyword evidence="2" id="KW-0808">Transferase</keyword>
<dbReference type="AlphaFoldDB" id="A0A8H4JZA1"/>
<gene>
    <name evidence="2" type="ORF">F53441_12243</name>
</gene>
<sequence>MSTVYQVYSLESAIADFFTKTSATRLECDAKAQQLAGGQIVPVEIQGDCSYTVYAGTNYEFVVQFRLRSLALKTETSTLASSIYGSLAPRLKFSGQLGSDGQDEKEPLFIYLINRIRGTTYLEFKLAHDWSSFEACKWRMNTMEDVARFFATSWNAPQKVDAAYRRQLREEFTNDLSRLLSALPHRFHQIIQNCLQSIDDVLSLPMVLLHRDFGESNIMVDEACHLTGVIDWAEAETRPFGMNLHSIQFLTGELNFRKGWIPHQDHDVLCCAFWRIFVQAVGVSEDTIRTIKTARIIGLLLSRGFTSRLANNPEPIPIGNDERGRYNMLFLDGLLLDPATKFDGVPS</sequence>
<dbReference type="OrthoDB" id="5598852at2759"/>
<evidence type="ECO:0000259" key="1">
    <source>
        <dbReference type="Pfam" id="PF01636"/>
    </source>
</evidence>
<protein>
    <submittedName>
        <fullName evidence="2">Protein kinase-like domain protein</fullName>
    </submittedName>
</protein>
<reference evidence="2" key="1">
    <citation type="submission" date="2020-01" db="EMBL/GenBank/DDBJ databases">
        <title>Identification and distribution of gene clusters putatively required for synthesis of sphingolipid metabolism inhibitors in phylogenetically diverse species of the filamentous fungus Fusarium.</title>
        <authorList>
            <person name="Kim H.-S."/>
            <person name="Busman M."/>
            <person name="Brown D.W."/>
            <person name="Divon H."/>
            <person name="Uhlig S."/>
            <person name="Proctor R.H."/>
        </authorList>
    </citation>
    <scope>NUCLEOTIDE SEQUENCE</scope>
    <source>
        <strain evidence="2">NRRL 53441</strain>
    </source>
</reference>
<dbReference type="InterPro" id="IPR011009">
    <property type="entry name" value="Kinase-like_dom_sf"/>
</dbReference>
<feature type="domain" description="Aminoglycoside phosphotransferase" evidence="1">
    <location>
        <begin position="159"/>
        <end position="238"/>
    </location>
</feature>
<dbReference type="GO" id="GO:0016301">
    <property type="term" value="F:kinase activity"/>
    <property type="evidence" value="ECO:0007669"/>
    <property type="project" value="UniProtKB-KW"/>
</dbReference>
<dbReference type="Proteomes" id="UP000605986">
    <property type="component" value="Unassembled WGS sequence"/>
</dbReference>
<dbReference type="SUPFAM" id="SSF56112">
    <property type="entry name" value="Protein kinase-like (PK-like)"/>
    <property type="match status" value="1"/>
</dbReference>
<accession>A0A8H4JZA1</accession>
<evidence type="ECO:0000313" key="3">
    <source>
        <dbReference type="Proteomes" id="UP000605986"/>
    </source>
</evidence>
<name>A0A8H4JZA1_9HYPO</name>